<reference evidence="2" key="1">
    <citation type="submission" date="2014-05" db="EMBL/GenBank/DDBJ databases">
        <title>The transcriptome of the halophilic microalga Tetraselmis sp. GSL018 isolated from the Great Salt Lake, Utah.</title>
        <authorList>
            <person name="Jinkerson R.E."/>
            <person name="D'Adamo S."/>
            <person name="Posewitz M.C."/>
        </authorList>
    </citation>
    <scope>NUCLEOTIDE SEQUENCE</scope>
    <source>
        <strain evidence="2">GSL018</strain>
    </source>
</reference>
<evidence type="ECO:0000256" key="1">
    <source>
        <dbReference type="SAM" id="MobiDB-lite"/>
    </source>
</evidence>
<feature type="region of interest" description="Disordered" evidence="1">
    <location>
        <begin position="47"/>
        <end position="68"/>
    </location>
</feature>
<feature type="compositionally biased region" description="Low complexity" evidence="1">
    <location>
        <begin position="56"/>
        <end position="68"/>
    </location>
</feature>
<dbReference type="AlphaFoldDB" id="A0A061RFW6"/>
<accession>A0A061RFW6</accession>
<name>A0A061RFW6_9CHLO</name>
<evidence type="ECO:0000313" key="2">
    <source>
        <dbReference type="EMBL" id="JAC69421.1"/>
    </source>
</evidence>
<sequence length="68" mass="7288">PSLPFRVFLSPSLPPHLFLPPPPAPAFCQSQSCPTWTLPPLSAHKHLPSPPPLPLSPSALPSSQIHRA</sequence>
<gene>
    <name evidence="2" type="ORF">TSPGSL018_6399</name>
</gene>
<dbReference type="EMBL" id="GBEZ01016864">
    <property type="protein sequence ID" value="JAC69421.1"/>
    <property type="molecule type" value="Transcribed_RNA"/>
</dbReference>
<proteinExistence type="predicted"/>
<feature type="non-terminal residue" evidence="2">
    <location>
        <position position="1"/>
    </location>
</feature>
<feature type="non-terminal residue" evidence="2">
    <location>
        <position position="68"/>
    </location>
</feature>
<protein>
    <submittedName>
        <fullName evidence="2">Uncharacterized protein</fullName>
    </submittedName>
</protein>
<organism evidence="2">
    <name type="scientific">Tetraselmis sp. GSL018</name>
    <dbReference type="NCBI Taxonomy" id="582737"/>
    <lineage>
        <taxon>Eukaryota</taxon>
        <taxon>Viridiplantae</taxon>
        <taxon>Chlorophyta</taxon>
        <taxon>core chlorophytes</taxon>
        <taxon>Chlorodendrophyceae</taxon>
        <taxon>Chlorodendrales</taxon>
        <taxon>Chlorodendraceae</taxon>
        <taxon>Tetraselmis</taxon>
    </lineage>
</organism>